<organism evidence="1 2">
    <name type="scientific">Candidatus Vogelbacteria bacterium RIFOXYD2_FULL_44_9</name>
    <dbReference type="NCBI Taxonomy" id="1802441"/>
    <lineage>
        <taxon>Bacteria</taxon>
        <taxon>Candidatus Vogeliibacteriota</taxon>
    </lineage>
</organism>
<sequence length="98" mass="11459">MSLVQSERTEPDRAGLCRYQGIDGRWGLCLPDGRSIVPPIYQQIDAFRHEGIEGWQTYQENDQPAVIITREYLANRRRDQTARECLLAIFSLQTSFWR</sequence>
<proteinExistence type="predicted"/>
<dbReference type="Proteomes" id="UP000177140">
    <property type="component" value="Unassembled WGS sequence"/>
</dbReference>
<evidence type="ECO:0000313" key="2">
    <source>
        <dbReference type="Proteomes" id="UP000177140"/>
    </source>
</evidence>
<dbReference type="AlphaFoldDB" id="A0A1G2QPA2"/>
<gene>
    <name evidence="1" type="ORF">A2556_01325</name>
</gene>
<evidence type="ECO:0000313" key="1">
    <source>
        <dbReference type="EMBL" id="OHA62454.1"/>
    </source>
</evidence>
<reference evidence="1 2" key="1">
    <citation type="journal article" date="2016" name="Nat. Commun.">
        <title>Thousands of microbial genomes shed light on interconnected biogeochemical processes in an aquifer system.</title>
        <authorList>
            <person name="Anantharaman K."/>
            <person name="Brown C.T."/>
            <person name="Hug L.A."/>
            <person name="Sharon I."/>
            <person name="Castelle C.J."/>
            <person name="Probst A.J."/>
            <person name="Thomas B.C."/>
            <person name="Singh A."/>
            <person name="Wilkins M.J."/>
            <person name="Karaoz U."/>
            <person name="Brodie E.L."/>
            <person name="Williams K.H."/>
            <person name="Hubbard S.S."/>
            <person name="Banfield J.F."/>
        </authorList>
    </citation>
    <scope>NUCLEOTIDE SEQUENCE [LARGE SCALE GENOMIC DNA]</scope>
</reference>
<comment type="caution">
    <text evidence="1">The sequence shown here is derived from an EMBL/GenBank/DDBJ whole genome shotgun (WGS) entry which is preliminary data.</text>
</comment>
<accession>A0A1G2QPA2</accession>
<name>A0A1G2QPA2_9BACT</name>
<dbReference type="EMBL" id="MHTM01000013">
    <property type="protein sequence ID" value="OHA62454.1"/>
    <property type="molecule type" value="Genomic_DNA"/>
</dbReference>
<protein>
    <submittedName>
        <fullName evidence="1">Uncharacterized protein</fullName>
    </submittedName>
</protein>